<keyword evidence="4" id="KW-0456">Lyase</keyword>
<keyword evidence="3" id="KW-0862">Zinc</keyword>
<protein>
    <recommendedName>
        <fullName evidence="5">CENP-V/GFA domain-containing protein</fullName>
    </recommendedName>
</protein>
<keyword evidence="7" id="KW-1185">Reference proteome</keyword>
<dbReference type="PANTHER" id="PTHR33337:SF31">
    <property type="entry name" value="DUF636 DOMAIN PROTEIN (AFU_ORTHOLOGUE AFUA_2G12650)"/>
    <property type="match status" value="1"/>
</dbReference>
<evidence type="ECO:0000313" key="6">
    <source>
        <dbReference type="EMBL" id="TEB36114.1"/>
    </source>
</evidence>
<reference evidence="6 7" key="1">
    <citation type="journal article" date="2019" name="Nat. Ecol. Evol.">
        <title>Megaphylogeny resolves global patterns of mushroom evolution.</title>
        <authorList>
            <person name="Varga T."/>
            <person name="Krizsan K."/>
            <person name="Foldi C."/>
            <person name="Dima B."/>
            <person name="Sanchez-Garcia M."/>
            <person name="Sanchez-Ramirez S."/>
            <person name="Szollosi G.J."/>
            <person name="Szarkandi J.G."/>
            <person name="Papp V."/>
            <person name="Albert L."/>
            <person name="Andreopoulos W."/>
            <person name="Angelini C."/>
            <person name="Antonin V."/>
            <person name="Barry K.W."/>
            <person name="Bougher N.L."/>
            <person name="Buchanan P."/>
            <person name="Buyck B."/>
            <person name="Bense V."/>
            <person name="Catcheside P."/>
            <person name="Chovatia M."/>
            <person name="Cooper J."/>
            <person name="Damon W."/>
            <person name="Desjardin D."/>
            <person name="Finy P."/>
            <person name="Geml J."/>
            <person name="Haridas S."/>
            <person name="Hughes K."/>
            <person name="Justo A."/>
            <person name="Karasinski D."/>
            <person name="Kautmanova I."/>
            <person name="Kiss B."/>
            <person name="Kocsube S."/>
            <person name="Kotiranta H."/>
            <person name="LaButti K.M."/>
            <person name="Lechner B.E."/>
            <person name="Liimatainen K."/>
            <person name="Lipzen A."/>
            <person name="Lukacs Z."/>
            <person name="Mihaltcheva S."/>
            <person name="Morgado L.N."/>
            <person name="Niskanen T."/>
            <person name="Noordeloos M.E."/>
            <person name="Ohm R.A."/>
            <person name="Ortiz-Santana B."/>
            <person name="Ovrebo C."/>
            <person name="Racz N."/>
            <person name="Riley R."/>
            <person name="Savchenko A."/>
            <person name="Shiryaev A."/>
            <person name="Soop K."/>
            <person name="Spirin V."/>
            <person name="Szebenyi C."/>
            <person name="Tomsovsky M."/>
            <person name="Tulloss R.E."/>
            <person name="Uehling J."/>
            <person name="Grigoriev I.V."/>
            <person name="Vagvolgyi C."/>
            <person name="Papp T."/>
            <person name="Martin F.M."/>
            <person name="Miettinen O."/>
            <person name="Hibbett D.S."/>
            <person name="Nagy L.G."/>
        </authorList>
    </citation>
    <scope>NUCLEOTIDE SEQUENCE [LARGE SCALE GENOMIC DNA]</scope>
    <source>
        <strain evidence="6 7">FP101781</strain>
    </source>
</reference>
<evidence type="ECO:0000256" key="4">
    <source>
        <dbReference type="ARBA" id="ARBA00023239"/>
    </source>
</evidence>
<proteinExistence type="inferred from homology"/>
<comment type="similarity">
    <text evidence="1">Belongs to the Gfa family.</text>
</comment>
<dbReference type="GO" id="GO:0046872">
    <property type="term" value="F:metal ion binding"/>
    <property type="evidence" value="ECO:0007669"/>
    <property type="project" value="UniProtKB-KW"/>
</dbReference>
<feature type="domain" description="CENP-V/GFA" evidence="5">
    <location>
        <begin position="5"/>
        <end position="127"/>
    </location>
</feature>
<evidence type="ECO:0000259" key="5">
    <source>
        <dbReference type="PROSITE" id="PS51891"/>
    </source>
</evidence>
<evidence type="ECO:0000313" key="7">
    <source>
        <dbReference type="Proteomes" id="UP000298030"/>
    </source>
</evidence>
<dbReference type="AlphaFoldDB" id="A0A4Y7TQ84"/>
<dbReference type="SUPFAM" id="SSF51316">
    <property type="entry name" value="Mss4-like"/>
    <property type="match status" value="2"/>
</dbReference>
<accession>A0A4Y7TQ84</accession>
<name>A0A4Y7TQ84_COPMI</name>
<comment type="caution">
    <text evidence="6">The sequence shown here is derived from an EMBL/GenBank/DDBJ whole genome shotgun (WGS) entry which is preliminary data.</text>
</comment>
<dbReference type="Pfam" id="PF04828">
    <property type="entry name" value="GFA"/>
    <property type="match status" value="2"/>
</dbReference>
<keyword evidence="2" id="KW-0479">Metal-binding</keyword>
<evidence type="ECO:0000256" key="3">
    <source>
        <dbReference type="ARBA" id="ARBA00022833"/>
    </source>
</evidence>
<dbReference type="OrthoDB" id="5422068at2759"/>
<dbReference type="Proteomes" id="UP000298030">
    <property type="component" value="Unassembled WGS sequence"/>
</dbReference>
<dbReference type="EMBL" id="QPFP01000006">
    <property type="protein sequence ID" value="TEB36114.1"/>
    <property type="molecule type" value="Genomic_DNA"/>
</dbReference>
<organism evidence="6 7">
    <name type="scientific">Coprinellus micaceus</name>
    <name type="common">Glistening ink-cap mushroom</name>
    <name type="synonym">Coprinus micaceus</name>
    <dbReference type="NCBI Taxonomy" id="71717"/>
    <lineage>
        <taxon>Eukaryota</taxon>
        <taxon>Fungi</taxon>
        <taxon>Dikarya</taxon>
        <taxon>Basidiomycota</taxon>
        <taxon>Agaricomycotina</taxon>
        <taxon>Agaricomycetes</taxon>
        <taxon>Agaricomycetidae</taxon>
        <taxon>Agaricales</taxon>
        <taxon>Agaricineae</taxon>
        <taxon>Psathyrellaceae</taxon>
        <taxon>Coprinellus</taxon>
    </lineage>
</organism>
<dbReference type="InterPro" id="IPR011057">
    <property type="entry name" value="Mss4-like_sf"/>
</dbReference>
<evidence type="ECO:0000256" key="2">
    <source>
        <dbReference type="ARBA" id="ARBA00022723"/>
    </source>
</evidence>
<dbReference type="Gene3D" id="3.90.1590.10">
    <property type="entry name" value="glutathione-dependent formaldehyde- activating enzyme (gfa)"/>
    <property type="match status" value="2"/>
</dbReference>
<gene>
    <name evidence="6" type="ORF">FA13DRAFT_1727676</name>
</gene>
<dbReference type="InterPro" id="IPR006913">
    <property type="entry name" value="CENP-V/GFA"/>
</dbReference>
<dbReference type="GO" id="GO:0016846">
    <property type="term" value="F:carbon-sulfur lyase activity"/>
    <property type="evidence" value="ECO:0007669"/>
    <property type="project" value="InterPro"/>
</dbReference>
<dbReference type="PROSITE" id="PS51891">
    <property type="entry name" value="CENP_V_GFA"/>
    <property type="match status" value="1"/>
</dbReference>
<evidence type="ECO:0000256" key="1">
    <source>
        <dbReference type="ARBA" id="ARBA00005495"/>
    </source>
</evidence>
<dbReference type="PANTHER" id="PTHR33337">
    <property type="entry name" value="GFA DOMAIN-CONTAINING PROTEIN"/>
    <property type="match status" value="1"/>
</dbReference>
<sequence length="357" mass="39771">MTTLIPARCHCGRNRFKVPFTTSSLPKVEHMCHCNICRHCTGTMGVVDPVIDGKPLSIESTNDNHVPADFSNLTTYRSSSLASRLFCSTCSAHMFFRSHVTSDSWTILSGCLERLDGIVTITRHIYVGDTLDGGLANHMQSIGDKAIKRFPSWGREDEPEPEVPLHWRADGETKSPETLPLYCQCRSIQLYLTRASKLSDNANDYWLVPGKESTDPIRFMAAHCLCNDCRMSNGTEIMTWLVVPDKNIIDPTTNAPVNLTDEDKRPKALKQYISSEGHHRESCGTCGATVFWWRKMKDGESPHMDVAAALVDEVAVRGARAESWIAWHDQPLFAELAKSRETAKALGEGLKAFKVAS</sequence>